<accession>A0ABV5ZBL2</accession>
<dbReference type="SUPFAM" id="SSF53901">
    <property type="entry name" value="Thiolase-like"/>
    <property type="match status" value="2"/>
</dbReference>
<evidence type="ECO:0000256" key="4">
    <source>
        <dbReference type="RuleBase" id="RU003557"/>
    </source>
</evidence>
<evidence type="ECO:0000256" key="3">
    <source>
        <dbReference type="ARBA" id="ARBA00023315"/>
    </source>
</evidence>
<dbReference type="Pfam" id="PF00108">
    <property type="entry name" value="Thiolase_N"/>
    <property type="match status" value="1"/>
</dbReference>
<dbReference type="Pfam" id="PF02803">
    <property type="entry name" value="Thiolase_C"/>
    <property type="match status" value="1"/>
</dbReference>
<dbReference type="RefSeq" id="WP_027312465.1">
    <property type="nucleotide sequence ID" value="NZ_JBHLZN010000003.1"/>
</dbReference>
<protein>
    <submittedName>
        <fullName evidence="7">Acetyl-CoA C-acyltransferase family protein</fullName>
    </submittedName>
</protein>
<dbReference type="InterPro" id="IPR020615">
    <property type="entry name" value="Thiolase_acyl_enz_int_AS"/>
</dbReference>
<dbReference type="InterPro" id="IPR016039">
    <property type="entry name" value="Thiolase-like"/>
</dbReference>
<dbReference type="Proteomes" id="UP001589628">
    <property type="component" value="Unassembled WGS sequence"/>
</dbReference>
<evidence type="ECO:0000313" key="8">
    <source>
        <dbReference type="Proteomes" id="UP001589628"/>
    </source>
</evidence>
<dbReference type="NCBIfam" id="NF006552">
    <property type="entry name" value="PRK09051.1"/>
    <property type="match status" value="1"/>
</dbReference>
<dbReference type="PROSITE" id="PS00098">
    <property type="entry name" value="THIOLASE_1"/>
    <property type="match status" value="1"/>
</dbReference>
<evidence type="ECO:0000256" key="1">
    <source>
        <dbReference type="ARBA" id="ARBA00010982"/>
    </source>
</evidence>
<dbReference type="PANTHER" id="PTHR18919">
    <property type="entry name" value="ACETYL-COA C-ACYLTRANSFERASE"/>
    <property type="match status" value="1"/>
</dbReference>
<comment type="caution">
    <text evidence="7">The sequence shown here is derived from an EMBL/GenBank/DDBJ whole genome shotgun (WGS) entry which is preliminary data.</text>
</comment>
<evidence type="ECO:0000259" key="6">
    <source>
        <dbReference type="Pfam" id="PF02803"/>
    </source>
</evidence>
<comment type="similarity">
    <text evidence="1 4">Belongs to the thiolase-like superfamily. Thiolase family.</text>
</comment>
<reference evidence="7 8" key="1">
    <citation type="submission" date="2024-09" db="EMBL/GenBank/DDBJ databases">
        <authorList>
            <person name="Sun Q."/>
            <person name="Mori K."/>
        </authorList>
    </citation>
    <scope>NUCLEOTIDE SEQUENCE [LARGE SCALE GENOMIC DNA]</scope>
    <source>
        <strain evidence="7 8">ATCC 51285</strain>
    </source>
</reference>
<keyword evidence="3 4" id="KW-0012">Acyltransferase</keyword>
<keyword evidence="2 4" id="KW-0808">Transferase</keyword>
<feature type="domain" description="Thiolase N-terminal" evidence="5">
    <location>
        <begin position="7"/>
        <end position="264"/>
    </location>
</feature>
<dbReference type="InterPro" id="IPR020610">
    <property type="entry name" value="Thiolase_AS"/>
</dbReference>
<proteinExistence type="inferred from homology"/>
<dbReference type="PROSITE" id="PS00099">
    <property type="entry name" value="THIOLASE_3"/>
    <property type="match status" value="1"/>
</dbReference>
<dbReference type="PANTHER" id="PTHR18919:SF107">
    <property type="entry name" value="ACETYL-COA ACETYLTRANSFERASE, CYTOSOLIC"/>
    <property type="match status" value="1"/>
</dbReference>
<dbReference type="Gene3D" id="3.40.47.10">
    <property type="match status" value="2"/>
</dbReference>
<evidence type="ECO:0000259" key="5">
    <source>
        <dbReference type="Pfam" id="PF00108"/>
    </source>
</evidence>
<dbReference type="InterPro" id="IPR020617">
    <property type="entry name" value="Thiolase_C"/>
</dbReference>
<dbReference type="InterPro" id="IPR020616">
    <property type="entry name" value="Thiolase_N"/>
</dbReference>
<gene>
    <name evidence="7" type="ORF">ACFFLH_09640</name>
</gene>
<feature type="domain" description="Thiolase C-terminal" evidence="6">
    <location>
        <begin position="272"/>
        <end position="394"/>
    </location>
</feature>
<dbReference type="EMBL" id="JBHLZN010000003">
    <property type="protein sequence ID" value="MFB9886672.1"/>
    <property type="molecule type" value="Genomic_DNA"/>
</dbReference>
<organism evidence="7 8">
    <name type="scientific">Balneatrix alpica</name>
    <dbReference type="NCBI Taxonomy" id="75684"/>
    <lineage>
        <taxon>Bacteria</taxon>
        <taxon>Pseudomonadati</taxon>
        <taxon>Pseudomonadota</taxon>
        <taxon>Gammaproteobacteria</taxon>
        <taxon>Oceanospirillales</taxon>
        <taxon>Balneatrichaceae</taxon>
        <taxon>Balneatrix</taxon>
    </lineage>
</organism>
<dbReference type="CDD" id="cd00751">
    <property type="entry name" value="thiolase"/>
    <property type="match status" value="1"/>
</dbReference>
<keyword evidence="8" id="KW-1185">Reference proteome</keyword>
<evidence type="ECO:0000313" key="7">
    <source>
        <dbReference type="EMBL" id="MFB9886672.1"/>
    </source>
</evidence>
<name>A0ABV5ZBL2_9GAMM</name>
<dbReference type="NCBIfam" id="TIGR01930">
    <property type="entry name" value="AcCoA-C-Actrans"/>
    <property type="match status" value="1"/>
</dbReference>
<dbReference type="InterPro" id="IPR002155">
    <property type="entry name" value="Thiolase"/>
</dbReference>
<dbReference type="PIRSF" id="PIRSF000429">
    <property type="entry name" value="Ac-CoA_Ac_transf"/>
    <property type="match status" value="1"/>
</dbReference>
<evidence type="ECO:0000256" key="2">
    <source>
        <dbReference type="ARBA" id="ARBA00022679"/>
    </source>
</evidence>
<sequence>MSKQNEVVVVSAVRTAVGTFGGSLKDLPPTELAAQVVAEAVRRAQVNADEVGHCVMGTVVPTEPKDLYLSRVAALKAGLPETTPALNVNRLCGSGLQAIVTAAQQIELGHCQVAVAGGAESMSRTNYWLPAARWGQRMGDAQMIDSMVGALTCPMESVHMGITAENIAEKWGISREDQDALAAESHQRAQRALEQGYFKEQILPISLKTRKGEQLFEVDEHVRLNATPADMAKLKPVFKREGSVTAGNASGLNDAAAALVLMSAAEAQAKGLTPLASMKAYSIAAVEPKYMGIGPVPAVRQLLDQTGLSVADIDVWEVNEAFAAQALAVARDLDIPAAKLNPNGSGISLGHPIGATGALITVKALYELQRVQGRYAVVSLCIGGGQGIAALFERQ</sequence>